<evidence type="ECO:0000313" key="2">
    <source>
        <dbReference type="Proteomes" id="UP001460679"/>
    </source>
</evidence>
<accession>A0ABZ2RQF4</accession>
<name>A0ABZ2RQF4_9BACT</name>
<protein>
    <submittedName>
        <fullName evidence="1">Uncharacterized protein</fullName>
    </submittedName>
</protein>
<evidence type="ECO:0000313" key="1">
    <source>
        <dbReference type="EMBL" id="WXL28452.1"/>
    </source>
</evidence>
<dbReference type="Proteomes" id="UP001460679">
    <property type="component" value="Chromosome"/>
</dbReference>
<dbReference type="RefSeq" id="WP_205499543.1">
    <property type="nucleotide sequence ID" value="NZ_CP148066.1"/>
</dbReference>
<keyword evidence="2" id="KW-1185">Reference proteome</keyword>
<proteinExistence type="predicted"/>
<gene>
    <name evidence="1" type="ORF">WG616_00240</name>
</gene>
<organism evidence="1 2">
    <name type="scientific">[Mycoplasma] gypis</name>
    <dbReference type="NCBI Taxonomy" id="92404"/>
    <lineage>
        <taxon>Bacteria</taxon>
        <taxon>Bacillati</taxon>
        <taxon>Mycoplasmatota</taxon>
        <taxon>Mycoplasmoidales</taxon>
        <taxon>Metamycoplasmataceae</taxon>
        <taxon>Metamycoplasma</taxon>
    </lineage>
</organism>
<dbReference type="EMBL" id="CP148066">
    <property type="protein sequence ID" value="WXL28452.1"/>
    <property type="molecule type" value="Genomic_DNA"/>
</dbReference>
<sequence length="100" mass="12034">MRRIAKRNLNKQENKELDEQIIKYFESIDKNIKIQKKRIERSCEGLNTRDFSQIIEVDAFFDSFFGPKKAWFITPWTVLQALFWVCLSAMMKSHKAILRY</sequence>
<reference evidence="1" key="1">
    <citation type="submission" date="2024-03" db="EMBL/GenBank/DDBJ databases">
        <title>Complete genome sequence of Mycoplasma gypis type strain B1/T1.</title>
        <authorList>
            <person name="Spergser J."/>
        </authorList>
    </citation>
    <scope>NUCLEOTIDE SEQUENCE [LARGE SCALE GENOMIC DNA]</scope>
    <source>
        <strain evidence="1">B1/T1</strain>
    </source>
</reference>